<accession>A0A8R1TP50</accession>
<dbReference type="EnsemblMetazoa" id="OVOC1453.1">
    <property type="protein sequence ID" value="OVOC1453.1"/>
    <property type="gene ID" value="WBGene00238262"/>
</dbReference>
<organism evidence="2 3">
    <name type="scientific">Onchocerca volvulus</name>
    <dbReference type="NCBI Taxonomy" id="6282"/>
    <lineage>
        <taxon>Eukaryota</taxon>
        <taxon>Metazoa</taxon>
        <taxon>Ecdysozoa</taxon>
        <taxon>Nematoda</taxon>
        <taxon>Chromadorea</taxon>
        <taxon>Rhabditida</taxon>
        <taxon>Spirurina</taxon>
        <taxon>Spiruromorpha</taxon>
        <taxon>Filarioidea</taxon>
        <taxon>Onchocercidae</taxon>
        <taxon>Onchocerca</taxon>
    </lineage>
</organism>
<dbReference type="EMBL" id="CMVM020000044">
    <property type="status" value="NOT_ANNOTATED_CDS"/>
    <property type="molecule type" value="Genomic_DNA"/>
</dbReference>
<evidence type="ECO:0000256" key="1">
    <source>
        <dbReference type="SAM" id="MobiDB-lite"/>
    </source>
</evidence>
<feature type="compositionally biased region" description="Acidic residues" evidence="1">
    <location>
        <begin position="65"/>
        <end position="81"/>
    </location>
</feature>
<reference evidence="2" key="2">
    <citation type="submission" date="2022-06" db="UniProtKB">
        <authorList>
            <consortium name="EnsemblMetazoa"/>
        </authorList>
    </citation>
    <scope>IDENTIFICATION</scope>
</reference>
<proteinExistence type="predicted"/>
<name>A0A8R1TP50_ONCVO</name>
<feature type="compositionally biased region" description="Basic and acidic residues" evidence="1">
    <location>
        <begin position="1"/>
        <end position="14"/>
    </location>
</feature>
<protein>
    <submittedName>
        <fullName evidence="2">Uncharacterized protein</fullName>
    </submittedName>
</protein>
<reference evidence="3" key="1">
    <citation type="submission" date="2013-10" db="EMBL/GenBank/DDBJ databases">
        <title>Genome sequencing of Onchocerca volvulus.</title>
        <authorList>
            <person name="Cotton J."/>
            <person name="Tsai J."/>
            <person name="Stanley E."/>
            <person name="Tracey A."/>
            <person name="Holroyd N."/>
            <person name="Lustigman S."/>
            <person name="Berriman M."/>
        </authorList>
    </citation>
    <scope>NUCLEOTIDE SEQUENCE</scope>
</reference>
<dbReference type="Proteomes" id="UP000024404">
    <property type="component" value="Unassembled WGS sequence"/>
</dbReference>
<feature type="region of interest" description="Disordered" evidence="1">
    <location>
        <begin position="1"/>
        <end position="31"/>
    </location>
</feature>
<evidence type="ECO:0000313" key="3">
    <source>
        <dbReference type="Proteomes" id="UP000024404"/>
    </source>
</evidence>
<dbReference type="AlphaFoldDB" id="A0A8R1TP50"/>
<keyword evidence="3" id="KW-1185">Reference proteome</keyword>
<feature type="region of interest" description="Disordered" evidence="1">
    <location>
        <begin position="62"/>
        <end position="81"/>
    </location>
</feature>
<evidence type="ECO:0000313" key="2">
    <source>
        <dbReference type="EnsemblMetazoa" id="OVOC1453.1"/>
    </source>
</evidence>
<sequence length="81" mass="9317">MTTGKEENGKRMEQNENNYRTTADDDDDDDDGIVMKIRLYLEQVRSLICDIDVSHPLVPIWQNNIDDDDDEDGNDADEDVV</sequence>